<dbReference type="AlphaFoldDB" id="A0A8H2JAM3"/>
<dbReference type="KEGG" id="mmuc:C1S78_002740"/>
<reference evidence="1 3" key="2">
    <citation type="journal article" date="2019" name="BMC Evol. Biol.">
        <title>Comparative genomics of Mycobacterium mucogenicum and Mycobacterium neoaurum clade members emphasizing tRNA and non-coding RNA.</title>
        <authorList>
            <person name="Behra P.R.K."/>
            <person name="Pettersson B.M.F."/>
            <person name="Das S."/>
            <person name="Dasgupta S."/>
            <person name="Kirsebom L.A."/>
        </authorList>
    </citation>
    <scope>NUCLEOTIDE SEQUENCE [LARGE SCALE GENOMIC DNA]</scope>
    <source>
        <strain evidence="1 3">DSM 44124</strain>
    </source>
</reference>
<proteinExistence type="predicted"/>
<evidence type="ECO:0000313" key="2">
    <source>
        <dbReference type="EMBL" id="TLH51415.1"/>
    </source>
</evidence>
<dbReference type="RefSeq" id="WP_053854619.1">
    <property type="nucleotide sequence ID" value="NZ_ANBS01000001.1"/>
</dbReference>
<gene>
    <name evidence="1" type="ORF">C1S78_002740</name>
    <name evidence="2" type="ORF">C1S78_02745</name>
</gene>
<dbReference type="EMBL" id="CP062008">
    <property type="protein sequence ID" value="QPG69964.1"/>
    <property type="molecule type" value="Genomic_DNA"/>
</dbReference>
<sequence length="100" mass="11454">MPDDVHLTPWLLERAEYLVRELHERHGLDVAVSTAAEDIVWWRDQIAERLRIQKKSANRYVTDDALGAFADHIAQCVENGHKPAAEVISIAERRRGKRAT</sequence>
<protein>
    <submittedName>
        <fullName evidence="2">Uncharacterized protein</fullName>
    </submittedName>
</protein>
<evidence type="ECO:0000313" key="1">
    <source>
        <dbReference type="EMBL" id="QPG69964.1"/>
    </source>
</evidence>
<reference evidence="1 3" key="3">
    <citation type="journal article" date="2019" name="Sci. Rep.">
        <title>Insight into the biology of Mycobacterium mucogenicum and Mycobacterium neoaurum clade members.</title>
        <authorList>
            <person name="Behra P.R.K."/>
            <person name="Pettersson B.M.F."/>
            <person name="Ramesh M."/>
            <person name="Dasgupta S."/>
            <person name="Kirsebom L.A."/>
        </authorList>
    </citation>
    <scope>NUCLEOTIDE SEQUENCE [LARGE SCALE GENOMIC DNA]</scope>
    <source>
        <strain evidence="1 3">DSM 44124</strain>
    </source>
</reference>
<organism evidence="2">
    <name type="scientific">Mycolicibacterium mucogenicum DSM 44124</name>
    <dbReference type="NCBI Taxonomy" id="1226753"/>
    <lineage>
        <taxon>Bacteria</taxon>
        <taxon>Bacillati</taxon>
        <taxon>Actinomycetota</taxon>
        <taxon>Actinomycetes</taxon>
        <taxon>Mycobacteriales</taxon>
        <taxon>Mycobacteriaceae</taxon>
        <taxon>Mycolicibacterium</taxon>
    </lineage>
</organism>
<accession>A0A8H2JAM3</accession>
<evidence type="ECO:0000313" key="3">
    <source>
        <dbReference type="Proteomes" id="UP000309231"/>
    </source>
</evidence>
<keyword evidence="3" id="KW-1185">Reference proteome</keyword>
<dbReference type="GeneID" id="76723801"/>
<name>A0A8H2JAM3_MYCMU</name>
<dbReference type="Proteomes" id="UP000309231">
    <property type="component" value="Chromosome"/>
</dbReference>
<dbReference type="EMBL" id="POTL01000001">
    <property type="protein sequence ID" value="TLH51415.1"/>
    <property type="molecule type" value="Genomic_DNA"/>
</dbReference>
<reference evidence="2" key="1">
    <citation type="submission" date="2018-01" db="EMBL/GenBank/DDBJ databases">
        <title>Comparative genomics of Mycobacterium mucogenicum and Mycobacterium neoaurum clade members emphasizing tRNA and non-coding RNA.</title>
        <authorList>
            <person name="Behra P.R.K."/>
            <person name="Pettersson B.M.F."/>
            <person name="Das S."/>
            <person name="Dasgupta S."/>
            <person name="Kirsebom L.A."/>
        </authorList>
    </citation>
    <scope>NUCLEOTIDE SEQUENCE</scope>
    <source>
        <strain evidence="2">DSM 44124</strain>
    </source>
</reference>